<dbReference type="OrthoDB" id="6437251at2759"/>
<dbReference type="Proteomes" id="UP000887013">
    <property type="component" value="Unassembled WGS sequence"/>
</dbReference>
<keyword evidence="3" id="KW-1185">Reference proteome</keyword>
<gene>
    <name evidence="2" type="ORF">NPIL_698011</name>
</gene>
<evidence type="ECO:0000313" key="3">
    <source>
        <dbReference type="Proteomes" id="UP000887013"/>
    </source>
</evidence>
<dbReference type="AlphaFoldDB" id="A0A8X6UP81"/>
<accession>A0A8X6UP81</accession>
<evidence type="ECO:0000313" key="2">
    <source>
        <dbReference type="EMBL" id="GFU33870.1"/>
    </source>
</evidence>
<keyword evidence="1" id="KW-0732">Signal</keyword>
<reference evidence="2" key="1">
    <citation type="submission" date="2020-08" db="EMBL/GenBank/DDBJ databases">
        <title>Multicomponent nature underlies the extraordinary mechanical properties of spider dragline silk.</title>
        <authorList>
            <person name="Kono N."/>
            <person name="Nakamura H."/>
            <person name="Mori M."/>
            <person name="Yoshida Y."/>
            <person name="Ohtoshi R."/>
            <person name="Malay A.D."/>
            <person name="Moran D.A.P."/>
            <person name="Tomita M."/>
            <person name="Numata K."/>
            <person name="Arakawa K."/>
        </authorList>
    </citation>
    <scope>NUCLEOTIDE SEQUENCE</scope>
</reference>
<dbReference type="EMBL" id="BMAW01130173">
    <property type="protein sequence ID" value="GFU33870.1"/>
    <property type="molecule type" value="Genomic_DNA"/>
</dbReference>
<evidence type="ECO:0000256" key="1">
    <source>
        <dbReference type="SAM" id="SignalP"/>
    </source>
</evidence>
<name>A0A8X6UP81_NEPPI</name>
<proteinExistence type="predicted"/>
<protein>
    <submittedName>
        <fullName evidence="2">Uncharacterized protein</fullName>
    </submittedName>
</protein>
<feature type="chain" id="PRO_5036459701" evidence="1">
    <location>
        <begin position="22"/>
        <end position="95"/>
    </location>
</feature>
<sequence>MPHYYMLYWWLTSCWAATSRAALQSFVFCPEVVSGEMEDDGDAAKVYYHCLSADDISEIFEAGGWILNLLWFYITSFVTGHSLGKFAFGELEARF</sequence>
<feature type="signal peptide" evidence="1">
    <location>
        <begin position="1"/>
        <end position="21"/>
    </location>
</feature>
<organism evidence="2 3">
    <name type="scientific">Nephila pilipes</name>
    <name type="common">Giant wood spider</name>
    <name type="synonym">Nephila maculata</name>
    <dbReference type="NCBI Taxonomy" id="299642"/>
    <lineage>
        <taxon>Eukaryota</taxon>
        <taxon>Metazoa</taxon>
        <taxon>Ecdysozoa</taxon>
        <taxon>Arthropoda</taxon>
        <taxon>Chelicerata</taxon>
        <taxon>Arachnida</taxon>
        <taxon>Araneae</taxon>
        <taxon>Araneomorphae</taxon>
        <taxon>Entelegynae</taxon>
        <taxon>Araneoidea</taxon>
        <taxon>Nephilidae</taxon>
        <taxon>Nephila</taxon>
    </lineage>
</organism>
<comment type="caution">
    <text evidence="2">The sequence shown here is derived from an EMBL/GenBank/DDBJ whole genome shotgun (WGS) entry which is preliminary data.</text>
</comment>